<gene>
    <name evidence="3" type="ORF">KZ820_06205</name>
</gene>
<evidence type="ECO:0000313" key="3">
    <source>
        <dbReference type="EMBL" id="MBW6530324.1"/>
    </source>
</evidence>
<protein>
    <submittedName>
        <fullName evidence="3">Toll/interleukin-1 receptor domain-containing protein</fullName>
    </submittedName>
</protein>
<feature type="domain" description="TIR" evidence="2">
    <location>
        <begin position="2"/>
        <end position="158"/>
    </location>
</feature>
<feature type="transmembrane region" description="Helical" evidence="1">
    <location>
        <begin position="189"/>
        <end position="210"/>
    </location>
</feature>
<dbReference type="RefSeq" id="WP_219747699.1">
    <property type="nucleotide sequence ID" value="NZ_JAHXZN010000001.1"/>
</dbReference>
<reference evidence="3 4" key="1">
    <citation type="submission" date="2021-07" db="EMBL/GenBank/DDBJ databases">
        <title>Sphingomonas sp.</title>
        <authorList>
            <person name="Feng G."/>
            <person name="Li J."/>
            <person name="Pan M."/>
        </authorList>
    </citation>
    <scope>NUCLEOTIDE SEQUENCE [LARGE SCALE GENOMIC DNA]</scope>
    <source>
        <strain evidence="3 4">RRHST34</strain>
    </source>
</reference>
<keyword evidence="1" id="KW-1133">Transmembrane helix</keyword>
<dbReference type="Proteomes" id="UP000759103">
    <property type="component" value="Unassembled WGS sequence"/>
</dbReference>
<dbReference type="Gene3D" id="3.40.50.10140">
    <property type="entry name" value="Toll/interleukin-1 receptor homology (TIR) domain"/>
    <property type="match status" value="1"/>
</dbReference>
<dbReference type="PROSITE" id="PS50104">
    <property type="entry name" value="TIR"/>
    <property type="match status" value="1"/>
</dbReference>
<dbReference type="SUPFAM" id="SSF48452">
    <property type="entry name" value="TPR-like"/>
    <property type="match status" value="2"/>
</dbReference>
<keyword evidence="3" id="KW-0675">Receptor</keyword>
<evidence type="ECO:0000259" key="2">
    <source>
        <dbReference type="PROSITE" id="PS50104"/>
    </source>
</evidence>
<keyword evidence="1" id="KW-0812">Transmembrane</keyword>
<proteinExistence type="predicted"/>
<dbReference type="InterPro" id="IPR011990">
    <property type="entry name" value="TPR-like_helical_dom_sf"/>
</dbReference>
<dbReference type="Pfam" id="PF13424">
    <property type="entry name" value="TPR_12"/>
    <property type="match status" value="1"/>
</dbReference>
<keyword evidence="1" id="KW-0472">Membrane</keyword>
<evidence type="ECO:0000256" key="1">
    <source>
        <dbReference type="SAM" id="Phobius"/>
    </source>
</evidence>
<accession>A0ABS7BL30</accession>
<dbReference type="Pfam" id="PF13676">
    <property type="entry name" value="TIR_2"/>
    <property type="match status" value="1"/>
</dbReference>
<dbReference type="InterPro" id="IPR000157">
    <property type="entry name" value="TIR_dom"/>
</dbReference>
<keyword evidence="4" id="KW-1185">Reference proteome</keyword>
<dbReference type="SUPFAM" id="SSF52200">
    <property type="entry name" value="Toll/Interleukin receptor TIR domain"/>
    <property type="match status" value="1"/>
</dbReference>
<organism evidence="3 4">
    <name type="scientific">Sphingomonas citri</name>
    <dbReference type="NCBI Taxonomy" id="2862499"/>
    <lineage>
        <taxon>Bacteria</taxon>
        <taxon>Pseudomonadati</taxon>
        <taxon>Pseudomonadota</taxon>
        <taxon>Alphaproteobacteria</taxon>
        <taxon>Sphingomonadales</taxon>
        <taxon>Sphingomonadaceae</taxon>
        <taxon>Sphingomonas</taxon>
    </lineage>
</organism>
<dbReference type="EMBL" id="JAHXZN010000001">
    <property type="protein sequence ID" value="MBW6530324.1"/>
    <property type="molecule type" value="Genomic_DNA"/>
</dbReference>
<sequence>MRQYAAFISYSHADTATVRWLHHRIETYRLPRALVGTDSTFGPVPRRLPPVFRDRDELPASGDLGQELRAALVAARCLIVVCSPHAARSRWVNEEVLSFKRLHGEGRVLALIVAGEPGDPDDECFPPALRWRIGADGELGDVPAEPIAADVRPGKDGRRLAALKLIAALADVRLDSLVRRDVSRRQRRLMWITAASVAVALVTVGLAVYAEGQRRVAERQRRLADRSLEFLIGTFNIANPATENPRTITALTVLTRASRSARAELADEPAVGARLLRATGEIYANLGLPREAERDLRAALARLPARGEQRALVELGLSRVAYERGDARGARRALDAAAAAVDRRARYAPSVEAAAAGARGQAKVLGGDYAGAERDLAEAARRRGTLDGDQREALGGVWMNQAIALVRLHRYAEADPLFSRAVATYAAKFGVAHVLTARALQNRAFADFESGRVAVAERRMAQVLRIYDRVLERDHPAVADALVLMGRIRIAERDGPGALTVLDRAAAIYTRLYGPTASSVGDAHFYAAEAEAAAGDIDAALRHVAATQSIYDATYAATDPDQVEVRLLRARVLAAGRRAAMAAAACDDALALQRRIDPTGAALATVRAGCAANK</sequence>
<dbReference type="InterPro" id="IPR035897">
    <property type="entry name" value="Toll_tir_struct_dom_sf"/>
</dbReference>
<dbReference type="Gene3D" id="1.25.40.10">
    <property type="entry name" value="Tetratricopeptide repeat domain"/>
    <property type="match status" value="2"/>
</dbReference>
<evidence type="ECO:0000313" key="4">
    <source>
        <dbReference type="Proteomes" id="UP000759103"/>
    </source>
</evidence>
<name>A0ABS7BL30_9SPHN</name>
<comment type="caution">
    <text evidence="3">The sequence shown here is derived from an EMBL/GenBank/DDBJ whole genome shotgun (WGS) entry which is preliminary data.</text>
</comment>